<dbReference type="Pfam" id="PF00152">
    <property type="entry name" value="tRNA-synt_2"/>
    <property type="match status" value="1"/>
</dbReference>
<keyword evidence="6" id="KW-1185">Reference proteome</keyword>
<dbReference type="Gene3D" id="3.30.930.10">
    <property type="entry name" value="Bira Bifunctional Protein, Domain 2"/>
    <property type="match status" value="1"/>
</dbReference>
<feature type="domain" description="Aminoacyl-transfer RNA synthetases class-II family profile" evidence="4">
    <location>
        <begin position="24"/>
        <end position="339"/>
    </location>
</feature>
<dbReference type="PANTHER" id="PTHR42918">
    <property type="entry name" value="LYSYL-TRNA SYNTHETASE"/>
    <property type="match status" value="1"/>
</dbReference>
<proteinExistence type="predicted"/>
<dbReference type="InterPro" id="IPR004364">
    <property type="entry name" value="Aa-tRNA-synt_II"/>
</dbReference>
<dbReference type="eggNOG" id="COG2269">
    <property type="taxonomic scope" value="Bacteria"/>
</dbReference>
<evidence type="ECO:0000256" key="1">
    <source>
        <dbReference type="ARBA" id="ARBA00022598"/>
    </source>
</evidence>
<evidence type="ECO:0000313" key="6">
    <source>
        <dbReference type="Proteomes" id="UP000027100"/>
    </source>
</evidence>
<gene>
    <name evidence="5" type="ORF">HPO_04340</name>
</gene>
<dbReference type="InterPro" id="IPR006195">
    <property type="entry name" value="aa-tRNA-synth_II"/>
</dbReference>
<dbReference type="GO" id="GO:0004824">
    <property type="term" value="F:lysine-tRNA ligase activity"/>
    <property type="evidence" value="ECO:0007669"/>
    <property type="project" value="InterPro"/>
</dbReference>
<dbReference type="OrthoDB" id="9801152at2"/>
<dbReference type="PROSITE" id="PS50862">
    <property type="entry name" value="AA_TRNA_LIGASE_II"/>
    <property type="match status" value="1"/>
</dbReference>
<name>A0A062VB20_9PROT</name>
<keyword evidence="1" id="KW-0436">Ligase</keyword>
<evidence type="ECO:0000256" key="2">
    <source>
        <dbReference type="ARBA" id="ARBA00022741"/>
    </source>
</evidence>
<dbReference type="AlphaFoldDB" id="A0A062VB20"/>
<dbReference type="GO" id="GO:0005829">
    <property type="term" value="C:cytosol"/>
    <property type="evidence" value="ECO:0007669"/>
    <property type="project" value="TreeGrafter"/>
</dbReference>
<keyword evidence="3" id="KW-0067">ATP-binding</keyword>
<evidence type="ECO:0000256" key="3">
    <source>
        <dbReference type="ARBA" id="ARBA00022840"/>
    </source>
</evidence>
<dbReference type="Proteomes" id="UP000027100">
    <property type="component" value="Unassembled WGS sequence"/>
</dbReference>
<reference evidence="5 6" key="1">
    <citation type="journal article" date="2014" name="Antonie Van Leeuwenhoek">
        <title>Hyphomonas beringensis sp. nov. and Hyphomonas chukchiensis sp. nov., isolated from surface seawater of the Bering Sea and Chukchi Sea.</title>
        <authorList>
            <person name="Li C."/>
            <person name="Lai Q."/>
            <person name="Li G."/>
            <person name="Dong C."/>
            <person name="Wang J."/>
            <person name="Liao Y."/>
            <person name="Shao Z."/>
        </authorList>
    </citation>
    <scope>NUCLEOTIDE SEQUENCE [LARGE SCALE GENOMIC DNA]</scope>
    <source>
        <strain evidence="5 6">PS728</strain>
    </source>
</reference>
<accession>A0A062VB20</accession>
<dbReference type="EMBL" id="ARYM01000004">
    <property type="protein sequence ID" value="KCZ99587.1"/>
    <property type="molecule type" value="Genomic_DNA"/>
</dbReference>
<dbReference type="PRINTS" id="PR00982">
    <property type="entry name" value="TRNASYNTHLYS"/>
</dbReference>
<dbReference type="SUPFAM" id="SSF55681">
    <property type="entry name" value="Class II aaRS and biotin synthetases"/>
    <property type="match status" value="1"/>
</dbReference>
<dbReference type="GO" id="GO:0000049">
    <property type="term" value="F:tRNA binding"/>
    <property type="evidence" value="ECO:0007669"/>
    <property type="project" value="TreeGrafter"/>
</dbReference>
<comment type="caution">
    <text evidence="5">The sequence shown here is derived from an EMBL/GenBank/DDBJ whole genome shotgun (WGS) entry which is preliminary data.</text>
</comment>
<organism evidence="5 6">
    <name type="scientific">Hyphomonas polymorpha PS728</name>
    <dbReference type="NCBI Taxonomy" id="1280954"/>
    <lineage>
        <taxon>Bacteria</taxon>
        <taxon>Pseudomonadati</taxon>
        <taxon>Pseudomonadota</taxon>
        <taxon>Alphaproteobacteria</taxon>
        <taxon>Hyphomonadales</taxon>
        <taxon>Hyphomonadaceae</taxon>
        <taxon>Hyphomonas</taxon>
    </lineage>
</organism>
<evidence type="ECO:0000313" key="5">
    <source>
        <dbReference type="EMBL" id="KCZ99587.1"/>
    </source>
</evidence>
<keyword evidence="2" id="KW-0547">Nucleotide-binding</keyword>
<protein>
    <submittedName>
        <fullName evidence="5">tRNA synthetase, class II</fullName>
    </submittedName>
</protein>
<dbReference type="RefSeq" id="WP_035595030.1">
    <property type="nucleotide sequence ID" value="NZ_ARYM01000004.1"/>
</dbReference>
<dbReference type="InterPro" id="IPR004525">
    <property type="entry name" value="EpmA"/>
</dbReference>
<dbReference type="GO" id="GO:0006430">
    <property type="term" value="P:lysyl-tRNA aminoacylation"/>
    <property type="evidence" value="ECO:0007669"/>
    <property type="project" value="InterPro"/>
</dbReference>
<dbReference type="PANTHER" id="PTHR42918:SF6">
    <property type="entry name" value="ELONGATION FACTOR P--(R)-BETA-LYSINE LIGASE"/>
    <property type="match status" value="1"/>
</dbReference>
<dbReference type="InterPro" id="IPR018149">
    <property type="entry name" value="Lys-tRNA-synth_II_C"/>
</dbReference>
<dbReference type="GO" id="GO:0005524">
    <property type="term" value="F:ATP binding"/>
    <property type="evidence" value="ECO:0007669"/>
    <property type="project" value="UniProtKB-KW"/>
</dbReference>
<sequence>MEASAWWSPEQHARRRRHLLARGRIKSALRSWFEAQDFLETECGALVASPGNEAHLHAFQTQYVTEGGQIRTLYLHTSPEFAMKKLLAAGETRIFDFARAYRNREEGVRHAPEFTMLEWYRAGAVLADVMDDCAVIARLAAEAAGTPQLVWKGKTCDPFADPEWLTLAEAFDRYAGIDLALHLEDAAAFRRAALSAGLGVPEGATWTDVFSAILVTKIEPHLGMGRLTFLHRYPLSEAALSRPAPDDPRFAERFELYACGVELANGYRELTDAGELMIRQQAEMDLKEAVYGERYPLDRDFIAAVAAMPEASGVALGFDRLVMLASGAGAIQDVLWTPPALAETPRP</sequence>
<dbReference type="InterPro" id="IPR045864">
    <property type="entry name" value="aa-tRNA-synth_II/BPL/LPL"/>
</dbReference>
<dbReference type="PATRIC" id="fig|1280954.3.peg.880"/>
<evidence type="ECO:0000259" key="4">
    <source>
        <dbReference type="PROSITE" id="PS50862"/>
    </source>
</evidence>
<dbReference type="STRING" id="1280954.HPO_04340"/>
<keyword evidence="5" id="KW-0030">Aminoacyl-tRNA synthetase</keyword>
<dbReference type="NCBIfam" id="TIGR00462">
    <property type="entry name" value="genX"/>
    <property type="match status" value="1"/>
</dbReference>